<dbReference type="Proteomes" id="UP000324222">
    <property type="component" value="Unassembled WGS sequence"/>
</dbReference>
<comment type="caution">
    <text evidence="1">The sequence shown here is derived from an EMBL/GenBank/DDBJ whole genome shotgun (WGS) entry which is preliminary data.</text>
</comment>
<keyword evidence="2" id="KW-1185">Reference proteome</keyword>
<evidence type="ECO:0000313" key="2">
    <source>
        <dbReference type="Proteomes" id="UP000324222"/>
    </source>
</evidence>
<organism evidence="1 2">
    <name type="scientific">Portunus trituberculatus</name>
    <name type="common">Swimming crab</name>
    <name type="synonym">Neptunus trituberculatus</name>
    <dbReference type="NCBI Taxonomy" id="210409"/>
    <lineage>
        <taxon>Eukaryota</taxon>
        <taxon>Metazoa</taxon>
        <taxon>Ecdysozoa</taxon>
        <taxon>Arthropoda</taxon>
        <taxon>Crustacea</taxon>
        <taxon>Multicrustacea</taxon>
        <taxon>Malacostraca</taxon>
        <taxon>Eumalacostraca</taxon>
        <taxon>Eucarida</taxon>
        <taxon>Decapoda</taxon>
        <taxon>Pleocyemata</taxon>
        <taxon>Brachyura</taxon>
        <taxon>Eubrachyura</taxon>
        <taxon>Portunoidea</taxon>
        <taxon>Portunidae</taxon>
        <taxon>Portuninae</taxon>
        <taxon>Portunus</taxon>
    </lineage>
</organism>
<dbReference type="EMBL" id="VSRR010058254">
    <property type="protein sequence ID" value="MPC81870.1"/>
    <property type="molecule type" value="Genomic_DNA"/>
</dbReference>
<proteinExistence type="predicted"/>
<gene>
    <name evidence="1" type="ORF">E2C01_076508</name>
</gene>
<accession>A0A5B7IBR1</accession>
<dbReference type="AlphaFoldDB" id="A0A5B7IBR1"/>
<evidence type="ECO:0000313" key="1">
    <source>
        <dbReference type="EMBL" id="MPC81870.1"/>
    </source>
</evidence>
<protein>
    <submittedName>
        <fullName evidence="1">Uncharacterized protein</fullName>
    </submittedName>
</protein>
<reference evidence="1 2" key="1">
    <citation type="submission" date="2019-05" db="EMBL/GenBank/DDBJ databases">
        <title>Another draft genome of Portunus trituberculatus and its Hox gene families provides insights of decapod evolution.</title>
        <authorList>
            <person name="Jeong J.-H."/>
            <person name="Song I."/>
            <person name="Kim S."/>
            <person name="Choi T."/>
            <person name="Kim D."/>
            <person name="Ryu S."/>
            <person name="Kim W."/>
        </authorList>
    </citation>
    <scope>NUCLEOTIDE SEQUENCE [LARGE SCALE GENOMIC DNA]</scope>
    <source>
        <tissue evidence="1">Muscle</tissue>
    </source>
</reference>
<sequence length="67" mass="7304">MRTVKGWKMGKGELSGRCGDDRRVVQVTASERGPAYISVHLCNIRQLPATTATTSRGEQLCVGQVSR</sequence>
<name>A0A5B7IBR1_PORTR</name>